<dbReference type="SMART" id="SM00365">
    <property type="entry name" value="LRR_SD22"/>
    <property type="match status" value="8"/>
</dbReference>
<dbReference type="SUPFAM" id="SSF52058">
    <property type="entry name" value="L domain-like"/>
    <property type="match status" value="2"/>
</dbReference>
<name>A0A8S3R5C0_MYTED</name>
<dbReference type="EMBL" id="CAJPWZ010000877">
    <property type="protein sequence ID" value="CAG2202130.1"/>
    <property type="molecule type" value="Genomic_DNA"/>
</dbReference>
<keyword evidence="1" id="KW-0433">Leucine-rich repeat</keyword>
<dbReference type="InterPro" id="IPR001611">
    <property type="entry name" value="Leu-rich_rpt"/>
</dbReference>
<dbReference type="PANTHER" id="PTHR24373">
    <property type="entry name" value="SLIT RELATED LEUCINE-RICH REPEAT NEURONAL PROTEIN"/>
    <property type="match status" value="1"/>
</dbReference>
<evidence type="ECO:0000256" key="4">
    <source>
        <dbReference type="ARBA" id="ARBA00023180"/>
    </source>
</evidence>
<keyword evidence="5" id="KW-0812">Transmembrane</keyword>
<evidence type="ECO:0000256" key="1">
    <source>
        <dbReference type="ARBA" id="ARBA00022614"/>
    </source>
</evidence>
<dbReference type="InterPro" id="IPR050328">
    <property type="entry name" value="Dev_Immune_Receptor"/>
</dbReference>
<keyword evidence="5" id="KW-1133">Transmembrane helix</keyword>
<dbReference type="SMART" id="SM00369">
    <property type="entry name" value="LRR_TYP"/>
    <property type="match status" value="15"/>
</dbReference>
<gene>
    <name evidence="6" type="ORF">MEDL_16712</name>
</gene>
<dbReference type="OrthoDB" id="6162395at2759"/>
<keyword evidence="5" id="KW-0472">Membrane</keyword>
<evidence type="ECO:0000256" key="3">
    <source>
        <dbReference type="ARBA" id="ARBA00022737"/>
    </source>
</evidence>
<sequence>MRIKTALLCPPLCNCNEDYYIYCDSVSLHDHQLPFVLADVSETATYVDFSYNLLRNISVNLFTRFQQLKYLIFAYNNIQNIDPGSFDQLPNLFVLDLRNNKLQTVESDVLSAQSMLSRLYLQNNNIKSIHPDAFRNLFLLKELHLQRNKLTSLPLTLFRDMPMLSSLKLFDNELEILADDTFSGLISLRELLLQNNVISNLSQKALHGLSKVKTLYIHGNKIVGIEKIHFDGLRSSIQVLNISDNQIDEIKQDTFKDMYNLKILDLSNNDIHVIENFSFDLLSLDHLLLQGNSLTHLWKTYFTGAKKIINLDISYNKLTDISSDAFDSLLNSIRTLKLHNNQIKHIHVGMFRGMKYLQELNLANNQIINIDSNGFEDLQNLKVLNLHKNQLDTVDGKFIQGLTSLRDLYLDCNPLKTATGFRFINPIHITMNLTLVAVIENSANISWPFKHGSQIYWSVTVICAQQTKNCFEDRKPEYFPPFTDSVHLVNLSPSSMLYICVSPIFINSDIIINQCLFVNTLAKASSTAITPTPTTAPVSTGKQLHPIYFLYAEFNYMYVIVIYLIHGILK</sequence>
<keyword evidence="2" id="KW-0732">Signal</keyword>
<organism evidence="6 7">
    <name type="scientific">Mytilus edulis</name>
    <name type="common">Blue mussel</name>
    <dbReference type="NCBI Taxonomy" id="6550"/>
    <lineage>
        <taxon>Eukaryota</taxon>
        <taxon>Metazoa</taxon>
        <taxon>Spiralia</taxon>
        <taxon>Lophotrochozoa</taxon>
        <taxon>Mollusca</taxon>
        <taxon>Bivalvia</taxon>
        <taxon>Autobranchia</taxon>
        <taxon>Pteriomorphia</taxon>
        <taxon>Mytilida</taxon>
        <taxon>Mytiloidea</taxon>
        <taxon>Mytilidae</taxon>
        <taxon>Mytilinae</taxon>
        <taxon>Mytilus</taxon>
    </lineage>
</organism>
<proteinExistence type="predicted"/>
<evidence type="ECO:0000256" key="2">
    <source>
        <dbReference type="ARBA" id="ARBA00022729"/>
    </source>
</evidence>
<evidence type="ECO:0000256" key="5">
    <source>
        <dbReference type="SAM" id="Phobius"/>
    </source>
</evidence>
<dbReference type="Gene3D" id="3.80.10.10">
    <property type="entry name" value="Ribonuclease Inhibitor"/>
    <property type="match status" value="3"/>
</dbReference>
<dbReference type="PANTHER" id="PTHR24373:SF275">
    <property type="entry name" value="TIR DOMAIN-CONTAINING PROTEIN"/>
    <property type="match status" value="1"/>
</dbReference>
<dbReference type="AlphaFoldDB" id="A0A8S3R5C0"/>
<dbReference type="InterPro" id="IPR032675">
    <property type="entry name" value="LRR_dom_sf"/>
</dbReference>
<keyword evidence="4" id="KW-0325">Glycoprotein</keyword>
<dbReference type="PROSITE" id="PS51450">
    <property type="entry name" value="LRR"/>
    <property type="match status" value="3"/>
</dbReference>
<accession>A0A8S3R5C0</accession>
<comment type="caution">
    <text evidence="6">The sequence shown here is derived from an EMBL/GenBank/DDBJ whole genome shotgun (WGS) entry which is preliminary data.</text>
</comment>
<dbReference type="Pfam" id="PF13855">
    <property type="entry name" value="LRR_8"/>
    <property type="match status" value="5"/>
</dbReference>
<evidence type="ECO:0000313" key="7">
    <source>
        <dbReference type="Proteomes" id="UP000683360"/>
    </source>
</evidence>
<reference evidence="6" key="1">
    <citation type="submission" date="2021-03" db="EMBL/GenBank/DDBJ databases">
        <authorList>
            <person name="Bekaert M."/>
        </authorList>
    </citation>
    <scope>NUCLEOTIDE SEQUENCE</scope>
</reference>
<evidence type="ECO:0000313" key="6">
    <source>
        <dbReference type="EMBL" id="CAG2202130.1"/>
    </source>
</evidence>
<dbReference type="FunFam" id="3.80.10.10:FF:001164">
    <property type="entry name" value="GH01279p"/>
    <property type="match status" value="1"/>
</dbReference>
<keyword evidence="3" id="KW-0677">Repeat</keyword>
<protein>
    <submittedName>
        <fullName evidence="6">Uncharacterized protein</fullName>
    </submittedName>
</protein>
<dbReference type="InterPro" id="IPR003591">
    <property type="entry name" value="Leu-rich_rpt_typical-subtyp"/>
</dbReference>
<feature type="transmembrane region" description="Helical" evidence="5">
    <location>
        <begin position="548"/>
        <end position="569"/>
    </location>
</feature>
<dbReference type="Proteomes" id="UP000683360">
    <property type="component" value="Unassembled WGS sequence"/>
</dbReference>
<keyword evidence="7" id="KW-1185">Reference proteome</keyword>
<dbReference type="FunFam" id="3.80.10.10:FF:000770">
    <property type="entry name" value="Uncharacterized protein"/>
    <property type="match status" value="1"/>
</dbReference>